<feature type="transmembrane region" description="Helical" evidence="2">
    <location>
        <begin position="20"/>
        <end position="38"/>
    </location>
</feature>
<dbReference type="AlphaFoldDB" id="A0A7S1MIR0"/>
<gene>
    <name evidence="3" type="ORF">NDES1114_LOCUS23406</name>
</gene>
<feature type="compositionally biased region" description="Polar residues" evidence="1">
    <location>
        <begin position="268"/>
        <end position="280"/>
    </location>
</feature>
<evidence type="ECO:0000256" key="1">
    <source>
        <dbReference type="SAM" id="MobiDB-lite"/>
    </source>
</evidence>
<accession>A0A7S1MIR0</accession>
<sequence length="280" mass="30172">MRGEMTVEEAEMRQQAMALMRVRSLSFISMILCIFVFITGIFSYFVGSVAALGVFLGALVAFHRSESAEILSYGVHPCFGGLCGCGPMSEIHTARLFLITGAFLTAVSFVVAIVFAFDDDADDWLIAMRIICAATSVMLLAAALGTLGALQSALGLFFYTPTAIAVHTGPPTGYASPPRYAHSGVNVNSPPPTASVRYVNDPYDDAAYYDVEPVGSRSPPPAAYAPQRTSPMPRYAERTVQPRSGGSNLRPLSSYDPETQAHARASSMRAQRSPTRNNYF</sequence>
<proteinExistence type="predicted"/>
<protein>
    <recommendedName>
        <fullName evidence="4">Transmembrane protein</fullName>
    </recommendedName>
</protein>
<organism evidence="3">
    <name type="scientific">Neobodo designis</name>
    <name type="common">Flagellated protozoan</name>
    <name type="synonym">Bodo designis</name>
    <dbReference type="NCBI Taxonomy" id="312471"/>
    <lineage>
        <taxon>Eukaryota</taxon>
        <taxon>Discoba</taxon>
        <taxon>Euglenozoa</taxon>
        <taxon>Kinetoplastea</taxon>
        <taxon>Metakinetoplastina</taxon>
        <taxon>Neobodonida</taxon>
        <taxon>Neobodo</taxon>
    </lineage>
</organism>
<feature type="region of interest" description="Disordered" evidence="1">
    <location>
        <begin position="209"/>
        <end position="280"/>
    </location>
</feature>
<dbReference type="EMBL" id="HBGF01034889">
    <property type="protein sequence ID" value="CAD9132778.1"/>
    <property type="molecule type" value="Transcribed_RNA"/>
</dbReference>
<keyword evidence="2" id="KW-0472">Membrane</keyword>
<feature type="transmembrane region" description="Helical" evidence="2">
    <location>
        <begin position="96"/>
        <end position="118"/>
    </location>
</feature>
<evidence type="ECO:0000313" key="3">
    <source>
        <dbReference type="EMBL" id="CAD9132778.1"/>
    </source>
</evidence>
<keyword evidence="2" id="KW-1133">Transmembrane helix</keyword>
<feature type="transmembrane region" description="Helical" evidence="2">
    <location>
        <begin position="124"/>
        <end position="150"/>
    </location>
</feature>
<evidence type="ECO:0000256" key="2">
    <source>
        <dbReference type="SAM" id="Phobius"/>
    </source>
</evidence>
<feature type="compositionally biased region" description="Polar residues" evidence="1">
    <location>
        <begin position="241"/>
        <end position="251"/>
    </location>
</feature>
<evidence type="ECO:0008006" key="4">
    <source>
        <dbReference type="Google" id="ProtNLM"/>
    </source>
</evidence>
<name>A0A7S1MIR0_NEODS</name>
<keyword evidence="2" id="KW-0812">Transmembrane</keyword>
<reference evidence="3" key="1">
    <citation type="submission" date="2021-01" db="EMBL/GenBank/DDBJ databases">
        <authorList>
            <person name="Corre E."/>
            <person name="Pelletier E."/>
            <person name="Niang G."/>
            <person name="Scheremetjew M."/>
            <person name="Finn R."/>
            <person name="Kale V."/>
            <person name="Holt S."/>
            <person name="Cochrane G."/>
            <person name="Meng A."/>
            <person name="Brown T."/>
            <person name="Cohen L."/>
        </authorList>
    </citation>
    <scope>NUCLEOTIDE SEQUENCE</scope>
    <source>
        <strain evidence="3">CCAP 1951/1</strain>
    </source>
</reference>